<evidence type="ECO:0000313" key="3">
    <source>
        <dbReference type="Proteomes" id="UP000018159"/>
    </source>
</evidence>
<dbReference type="EMBL" id="CBTY010000008">
    <property type="protein sequence ID" value="CDI05830.1"/>
    <property type="molecule type" value="Genomic_DNA"/>
</dbReference>
<proteinExistence type="predicted"/>
<comment type="caution">
    <text evidence="2">The sequence shown here is derived from an EMBL/GenBank/DDBJ whole genome shotgun (WGS) entry which is preliminary data.</text>
</comment>
<protein>
    <submittedName>
        <fullName evidence="2">Uncharacterized protein</fullName>
    </submittedName>
</protein>
<keyword evidence="1" id="KW-0472">Membrane</keyword>
<name>V6ATH5_9ARCH</name>
<feature type="transmembrane region" description="Helical" evidence="1">
    <location>
        <begin position="54"/>
        <end position="77"/>
    </location>
</feature>
<accession>V6ATH5</accession>
<feature type="transmembrane region" description="Helical" evidence="1">
    <location>
        <begin position="29"/>
        <end position="48"/>
    </location>
</feature>
<sequence length="88" mass="10185">MTDDRTRCKRCYINKAKLGWKSIIKRNKIIIGFVAFVWFYAVFPGPLIPGLHSGYYTVFVIAAIICMIPLCLMLFFWSRYPPSSDVSK</sequence>
<evidence type="ECO:0000256" key="1">
    <source>
        <dbReference type="SAM" id="Phobius"/>
    </source>
</evidence>
<organism evidence="2 3">
    <name type="scientific">Candidatus Nitrosotenuis uzonensis</name>
    <dbReference type="NCBI Taxonomy" id="1407055"/>
    <lineage>
        <taxon>Archaea</taxon>
        <taxon>Nitrososphaerota</taxon>
        <taxon>Candidatus Nitrosotenuis</taxon>
    </lineage>
</organism>
<dbReference type="OrthoDB" id="1345at2157"/>
<reference evidence="2 3" key="1">
    <citation type="journal article" date="2013" name="PLoS ONE">
        <title>Enrichment and Genome Sequence of the Group I.1a Ammonia-Oxidizing Archaeon ?Ca. Nitrosotenuis uzonensis? Representing a Clade Globally.</title>
        <authorList>
            <person name="Lebedeva E.V."/>
            <person name="Hatzenpichler R."/>
            <person name="Pelletier E."/>
            <person name="Schuster N."/>
            <person name="Hauzmayer S."/>
            <person name="Bulaev A."/>
            <person name="Grigor'eva N.V."/>
            <person name="Galushko A."/>
            <person name="Schmid M."/>
            <person name="Palatinszky M."/>
            <person name="Le Paslier D."/>
            <person name="Daims H."/>
            <person name="Wagner M."/>
        </authorList>
    </citation>
    <scope>NUCLEOTIDE SEQUENCE [LARGE SCALE GENOMIC DNA]</scope>
    <source>
        <strain evidence="2 3">N4</strain>
    </source>
</reference>
<dbReference type="Proteomes" id="UP000018159">
    <property type="component" value="Unassembled WGS sequence"/>
</dbReference>
<dbReference type="AlphaFoldDB" id="V6ATH5"/>
<dbReference type="RefSeq" id="WP_048195934.1">
    <property type="nucleotide sequence ID" value="NZ_CBTY010000008.1"/>
</dbReference>
<keyword evidence="1" id="KW-1133">Transmembrane helix</keyword>
<gene>
    <name evidence="2" type="ORF">NITUZ_30524</name>
</gene>
<evidence type="ECO:0000313" key="2">
    <source>
        <dbReference type="EMBL" id="CDI05830.1"/>
    </source>
</evidence>
<keyword evidence="1" id="KW-0812">Transmembrane</keyword>
<keyword evidence="3" id="KW-1185">Reference proteome</keyword>